<keyword evidence="2" id="KW-0378">Hydrolase</keyword>
<evidence type="ECO:0000256" key="4">
    <source>
        <dbReference type="RuleBase" id="RU003690"/>
    </source>
</evidence>
<dbReference type="SUPFAM" id="SSF51445">
    <property type="entry name" value="(Trans)glycosidases"/>
    <property type="match status" value="1"/>
</dbReference>
<dbReference type="InterPro" id="IPR001360">
    <property type="entry name" value="Glyco_hydro_1"/>
</dbReference>
<dbReference type="EMBL" id="CM003372">
    <property type="protein sequence ID" value="KOM34516.1"/>
    <property type="molecule type" value="Genomic_DNA"/>
</dbReference>
<dbReference type="AlphaFoldDB" id="A0A0L9TVL7"/>
<dbReference type="PANTHER" id="PTHR10353">
    <property type="entry name" value="GLYCOSYL HYDROLASE"/>
    <property type="match status" value="1"/>
</dbReference>
<dbReference type="GO" id="GO:0008422">
    <property type="term" value="F:beta-glucosidase activity"/>
    <property type="evidence" value="ECO:0007669"/>
    <property type="project" value="TreeGrafter"/>
</dbReference>
<dbReference type="PANTHER" id="PTHR10353:SF137">
    <property type="entry name" value="MYROSINASE 3-RELATED"/>
    <property type="match status" value="1"/>
</dbReference>
<dbReference type="Pfam" id="PF00232">
    <property type="entry name" value="Glyco_hydro_1"/>
    <property type="match status" value="2"/>
</dbReference>
<dbReference type="Gene3D" id="3.20.20.80">
    <property type="entry name" value="Glycosidases"/>
    <property type="match status" value="1"/>
</dbReference>
<dbReference type="InterPro" id="IPR017853">
    <property type="entry name" value="GH"/>
</dbReference>
<dbReference type="GO" id="GO:0005975">
    <property type="term" value="P:carbohydrate metabolic process"/>
    <property type="evidence" value="ECO:0007669"/>
    <property type="project" value="InterPro"/>
</dbReference>
<protein>
    <recommendedName>
        <fullName evidence="7">Beta-glucosidase</fullName>
    </recommendedName>
</protein>
<evidence type="ECO:0000256" key="3">
    <source>
        <dbReference type="ARBA" id="ARBA00023295"/>
    </source>
</evidence>
<comment type="similarity">
    <text evidence="1 4">Belongs to the glycosyl hydrolase 1 family.</text>
</comment>
<evidence type="ECO:0000313" key="5">
    <source>
        <dbReference type="EMBL" id="KOM34516.1"/>
    </source>
</evidence>
<evidence type="ECO:0008006" key="7">
    <source>
        <dbReference type="Google" id="ProtNLM"/>
    </source>
</evidence>
<keyword evidence="3" id="KW-0326">Glycosidase</keyword>
<organism evidence="5 6">
    <name type="scientific">Phaseolus angularis</name>
    <name type="common">Azuki bean</name>
    <name type="synonym">Vigna angularis</name>
    <dbReference type="NCBI Taxonomy" id="3914"/>
    <lineage>
        <taxon>Eukaryota</taxon>
        <taxon>Viridiplantae</taxon>
        <taxon>Streptophyta</taxon>
        <taxon>Embryophyta</taxon>
        <taxon>Tracheophyta</taxon>
        <taxon>Spermatophyta</taxon>
        <taxon>Magnoliopsida</taxon>
        <taxon>eudicotyledons</taxon>
        <taxon>Gunneridae</taxon>
        <taxon>Pentapetalae</taxon>
        <taxon>rosids</taxon>
        <taxon>fabids</taxon>
        <taxon>Fabales</taxon>
        <taxon>Fabaceae</taxon>
        <taxon>Papilionoideae</taxon>
        <taxon>50 kb inversion clade</taxon>
        <taxon>NPAAA clade</taxon>
        <taxon>indigoferoid/millettioid clade</taxon>
        <taxon>Phaseoleae</taxon>
        <taxon>Vigna</taxon>
    </lineage>
</organism>
<dbReference type="Gramene" id="KOM34516">
    <property type="protein sequence ID" value="KOM34516"/>
    <property type="gene ID" value="LR48_Vigan02g066600"/>
</dbReference>
<sequence length="99" mass="11309">MRSAPIGTEAAISTFFTDDFRSTSLNRSSFPENFIFGTASSAYQEDIEIIKELNMDAYRFSIPWSRILPSLEAFVTIFHWDLPQALEDEYDGFLSPDIV</sequence>
<dbReference type="Proteomes" id="UP000053144">
    <property type="component" value="Chromosome 2"/>
</dbReference>
<name>A0A0L9TVL7_PHAAN</name>
<accession>A0A0L9TVL7</accession>
<reference evidence="6" key="1">
    <citation type="journal article" date="2015" name="Proc. Natl. Acad. Sci. U.S.A.">
        <title>Genome sequencing of adzuki bean (Vigna angularis) provides insight into high starch and low fat accumulation and domestication.</title>
        <authorList>
            <person name="Yang K."/>
            <person name="Tian Z."/>
            <person name="Chen C."/>
            <person name="Luo L."/>
            <person name="Zhao B."/>
            <person name="Wang Z."/>
            <person name="Yu L."/>
            <person name="Li Y."/>
            <person name="Sun Y."/>
            <person name="Li W."/>
            <person name="Chen Y."/>
            <person name="Li Y."/>
            <person name="Zhang Y."/>
            <person name="Ai D."/>
            <person name="Zhao J."/>
            <person name="Shang C."/>
            <person name="Ma Y."/>
            <person name="Wu B."/>
            <person name="Wang M."/>
            <person name="Gao L."/>
            <person name="Sun D."/>
            <person name="Zhang P."/>
            <person name="Guo F."/>
            <person name="Wang W."/>
            <person name="Li Y."/>
            <person name="Wang J."/>
            <person name="Varshney R.K."/>
            <person name="Wang J."/>
            <person name="Ling H.Q."/>
            <person name="Wan P."/>
        </authorList>
    </citation>
    <scope>NUCLEOTIDE SEQUENCE</scope>
    <source>
        <strain evidence="6">cv. Jingnong 6</strain>
    </source>
</reference>
<evidence type="ECO:0000256" key="2">
    <source>
        <dbReference type="ARBA" id="ARBA00022801"/>
    </source>
</evidence>
<proteinExistence type="inferred from homology"/>
<dbReference type="STRING" id="3914.A0A0L9TVL7"/>
<evidence type="ECO:0000256" key="1">
    <source>
        <dbReference type="ARBA" id="ARBA00010838"/>
    </source>
</evidence>
<evidence type="ECO:0000313" key="6">
    <source>
        <dbReference type="Proteomes" id="UP000053144"/>
    </source>
</evidence>
<gene>
    <name evidence="5" type="ORF">LR48_Vigan02g066600</name>
</gene>